<evidence type="ECO:0000313" key="2">
    <source>
        <dbReference type="Proteomes" id="UP000220669"/>
    </source>
</evidence>
<reference evidence="1 2" key="1">
    <citation type="submission" date="2017-09" db="EMBL/GenBank/DDBJ databases">
        <title>FDA dAtabase for Regulatory Grade micrObial Sequences (FDA-ARGOS): Supporting development and validation of Infectious Disease Dx tests.</title>
        <authorList>
            <person name="Minogue T."/>
            <person name="Wolcott M."/>
            <person name="Wasieloski L."/>
            <person name="Aguilar W."/>
            <person name="Moore D."/>
            <person name="Tallon L.J."/>
            <person name="Sadzewicz L."/>
            <person name="Ott S."/>
            <person name="Zhao X."/>
            <person name="Nagaraj S."/>
            <person name="Vavikolanu K."/>
            <person name="Aluvathingal J."/>
            <person name="Nadendla S."/>
            <person name="Sichtig H."/>
        </authorList>
    </citation>
    <scope>NUCLEOTIDE SEQUENCE [LARGE SCALE GENOMIC DNA]</scope>
    <source>
        <strain evidence="1 2">FDAARGOS_396</strain>
    </source>
</reference>
<dbReference type="AlphaFoldDB" id="A0AB36S5Z5"/>
<name>A0AB36S5Z5_9ENTE</name>
<sequence>MRSKKLFSCAFSTFRWILAKGLFAFFTLVFQIMRKRGDFVGKLKLKIEKNMLESKQIKEMRTNG</sequence>
<organism evidence="1 2">
    <name type="scientific">Enterococcus durans</name>
    <dbReference type="NCBI Taxonomy" id="53345"/>
    <lineage>
        <taxon>Bacteria</taxon>
        <taxon>Bacillati</taxon>
        <taxon>Bacillota</taxon>
        <taxon>Bacilli</taxon>
        <taxon>Lactobacillales</taxon>
        <taxon>Enterococcaceae</taxon>
        <taxon>Enterococcus</taxon>
    </lineage>
</organism>
<dbReference type="KEGG" id="edu:LIU_04625"/>
<protein>
    <submittedName>
        <fullName evidence="1">Uncharacterized protein</fullName>
    </submittedName>
</protein>
<dbReference type="EMBL" id="PDEB01000004">
    <property type="protein sequence ID" value="PEH44062.1"/>
    <property type="molecule type" value="Genomic_DNA"/>
</dbReference>
<proteinExistence type="predicted"/>
<evidence type="ECO:0000313" key="1">
    <source>
        <dbReference type="EMBL" id="PEH44062.1"/>
    </source>
</evidence>
<gene>
    <name evidence="1" type="ORF">CRM96_03105</name>
</gene>
<dbReference type="Proteomes" id="UP000220669">
    <property type="component" value="Unassembled WGS sequence"/>
</dbReference>
<comment type="caution">
    <text evidence="1">The sequence shown here is derived from an EMBL/GenBank/DDBJ whole genome shotgun (WGS) entry which is preliminary data.</text>
</comment>
<accession>A0AB36S5Z5</accession>